<dbReference type="AlphaFoldDB" id="Q5BRA5"/>
<dbReference type="SUPFAM" id="SSF48403">
    <property type="entry name" value="Ankyrin repeat"/>
    <property type="match status" value="1"/>
</dbReference>
<organism evidence="2">
    <name type="scientific">Schistosoma japonicum</name>
    <name type="common">Blood fluke</name>
    <dbReference type="NCBI Taxonomy" id="6182"/>
    <lineage>
        <taxon>Eukaryota</taxon>
        <taxon>Metazoa</taxon>
        <taxon>Spiralia</taxon>
        <taxon>Lophotrochozoa</taxon>
        <taxon>Platyhelminthes</taxon>
        <taxon>Trematoda</taxon>
        <taxon>Digenea</taxon>
        <taxon>Strigeidida</taxon>
        <taxon>Schistosomatoidea</taxon>
        <taxon>Schistosomatidae</taxon>
        <taxon>Schistosoma</taxon>
    </lineage>
</organism>
<protein>
    <submittedName>
        <fullName evidence="2">SJCHGC08834 protein</fullName>
    </submittedName>
</protein>
<dbReference type="Pfam" id="PF12796">
    <property type="entry name" value="Ank_2"/>
    <property type="match status" value="1"/>
</dbReference>
<name>Q5BRA5_SCHJA</name>
<sequence length="92" mass="10516">MKIKTKGKSLMMSTASSSTTMNRNEPNDINNIGRTVIHLCVIYSQLNILNYLLTNNNNLMKDIINEYDDQGATALHYSVQVNPEQLMNYLNY</sequence>
<dbReference type="Gene3D" id="1.25.40.20">
    <property type="entry name" value="Ankyrin repeat-containing domain"/>
    <property type="match status" value="1"/>
</dbReference>
<accession>Q5BRA5</accession>
<reference evidence="2" key="1">
    <citation type="submission" date="2005-01" db="EMBL/GenBank/DDBJ databases">
        <authorList>
            <person name="Han Z."/>
        </authorList>
    </citation>
    <scope>NUCLEOTIDE SEQUENCE</scope>
</reference>
<dbReference type="InterPro" id="IPR036770">
    <property type="entry name" value="Ankyrin_rpt-contain_sf"/>
</dbReference>
<evidence type="ECO:0000256" key="1">
    <source>
        <dbReference type="SAM" id="MobiDB-lite"/>
    </source>
</evidence>
<evidence type="ECO:0000313" key="2">
    <source>
        <dbReference type="EMBL" id="AAX30931.1"/>
    </source>
</evidence>
<feature type="compositionally biased region" description="Low complexity" evidence="1">
    <location>
        <begin position="9"/>
        <end position="21"/>
    </location>
</feature>
<dbReference type="InterPro" id="IPR002110">
    <property type="entry name" value="Ankyrin_rpt"/>
</dbReference>
<reference evidence="2" key="2">
    <citation type="journal article" date="2006" name="PLoS Pathog.">
        <title>New perspectives on host-parasite interplay by comparative transcriptomic and proteomic analyses of Schistosoma japonicum.</title>
        <authorList>
            <person name="Liu F."/>
            <person name="Lu J."/>
            <person name="Hu W."/>
            <person name="Wang S.Y."/>
            <person name="Cui S.J."/>
            <person name="Chi M."/>
            <person name="Yan Q."/>
            <person name="Wang X.R."/>
            <person name="Song H.D."/>
            <person name="Xu X.N."/>
            <person name="Wang J.J."/>
            <person name="Zhang X.L."/>
            <person name="Zhang X."/>
            <person name="Wang Z.Q."/>
            <person name="Xue C.L."/>
            <person name="Brindley P.J."/>
            <person name="McManus D.P."/>
            <person name="Yang P.Y."/>
            <person name="Feng Z."/>
            <person name="Chen Z."/>
            <person name="Han Z.G."/>
        </authorList>
    </citation>
    <scope>NUCLEOTIDE SEQUENCE</scope>
</reference>
<dbReference type="EMBL" id="AY915710">
    <property type="protein sequence ID" value="AAX30931.1"/>
    <property type="molecule type" value="mRNA"/>
</dbReference>
<feature type="region of interest" description="Disordered" evidence="1">
    <location>
        <begin position="1"/>
        <end position="27"/>
    </location>
</feature>
<proteinExistence type="evidence at transcript level"/>